<dbReference type="Pfam" id="PF07291">
    <property type="entry name" value="MauE"/>
    <property type="match status" value="1"/>
</dbReference>
<dbReference type="RefSeq" id="WP_109615594.1">
    <property type="nucleotide sequence ID" value="NZ_QGDO01000001.1"/>
</dbReference>
<dbReference type="AlphaFoldDB" id="A0A315ZFZ2"/>
<keyword evidence="3 5" id="KW-1133">Transmembrane helix</keyword>
<evidence type="ECO:0000256" key="3">
    <source>
        <dbReference type="ARBA" id="ARBA00022989"/>
    </source>
</evidence>
<reference evidence="7 8" key="1">
    <citation type="submission" date="2018-03" db="EMBL/GenBank/DDBJ databases">
        <title>Genomic Encyclopedia of Archaeal and Bacterial Type Strains, Phase II (KMG-II): from individual species to whole genera.</title>
        <authorList>
            <person name="Goeker M."/>
        </authorList>
    </citation>
    <scope>NUCLEOTIDE SEQUENCE [LARGE SCALE GENOMIC DNA]</scope>
    <source>
        <strain evidence="7 8">DSM 28229</strain>
    </source>
</reference>
<dbReference type="Proteomes" id="UP000245535">
    <property type="component" value="Unassembled WGS sequence"/>
</dbReference>
<gene>
    <name evidence="7" type="ORF">BC781_101423</name>
</gene>
<evidence type="ECO:0000256" key="2">
    <source>
        <dbReference type="ARBA" id="ARBA00022692"/>
    </source>
</evidence>
<dbReference type="GO" id="GO:0030416">
    <property type="term" value="P:methylamine metabolic process"/>
    <property type="evidence" value="ECO:0007669"/>
    <property type="project" value="InterPro"/>
</dbReference>
<evidence type="ECO:0000256" key="5">
    <source>
        <dbReference type="SAM" id="Phobius"/>
    </source>
</evidence>
<organism evidence="7 8">
    <name type="scientific">Sediminitomix flava</name>
    <dbReference type="NCBI Taxonomy" id="379075"/>
    <lineage>
        <taxon>Bacteria</taxon>
        <taxon>Pseudomonadati</taxon>
        <taxon>Bacteroidota</taxon>
        <taxon>Cytophagia</taxon>
        <taxon>Cytophagales</taxon>
        <taxon>Flammeovirgaceae</taxon>
        <taxon>Sediminitomix</taxon>
    </lineage>
</organism>
<feature type="domain" description="Methylamine utilisation protein MauE" evidence="6">
    <location>
        <begin position="5"/>
        <end position="142"/>
    </location>
</feature>
<evidence type="ECO:0000256" key="4">
    <source>
        <dbReference type="ARBA" id="ARBA00023136"/>
    </source>
</evidence>
<dbReference type="EMBL" id="QGDO01000001">
    <property type="protein sequence ID" value="PWJ44073.1"/>
    <property type="molecule type" value="Genomic_DNA"/>
</dbReference>
<name>A0A315ZFZ2_SEDFL</name>
<dbReference type="OrthoDB" id="9809429at2"/>
<dbReference type="NCBIfam" id="NF045576">
    <property type="entry name" value="BT_3928_fam"/>
    <property type="match status" value="1"/>
</dbReference>
<accession>A0A315ZFZ2</accession>
<proteinExistence type="predicted"/>
<evidence type="ECO:0000313" key="7">
    <source>
        <dbReference type="EMBL" id="PWJ44073.1"/>
    </source>
</evidence>
<feature type="transmembrane region" description="Helical" evidence="5">
    <location>
        <begin position="5"/>
        <end position="24"/>
    </location>
</feature>
<keyword evidence="8" id="KW-1185">Reference proteome</keyword>
<dbReference type="InterPro" id="IPR009908">
    <property type="entry name" value="Methylamine_util_MauE"/>
</dbReference>
<feature type="transmembrane region" description="Helical" evidence="5">
    <location>
        <begin position="57"/>
        <end position="77"/>
    </location>
</feature>
<evidence type="ECO:0000259" key="6">
    <source>
        <dbReference type="Pfam" id="PF07291"/>
    </source>
</evidence>
<comment type="subcellular location">
    <subcellularLocation>
        <location evidence="1">Membrane</location>
        <topology evidence="1">Multi-pass membrane protein</topology>
    </subcellularLocation>
</comment>
<keyword evidence="2 5" id="KW-0812">Transmembrane</keyword>
<feature type="transmembrane region" description="Helical" evidence="5">
    <location>
        <begin position="84"/>
        <end position="104"/>
    </location>
</feature>
<evidence type="ECO:0000256" key="1">
    <source>
        <dbReference type="ARBA" id="ARBA00004141"/>
    </source>
</evidence>
<comment type="caution">
    <text evidence="7">The sequence shown here is derived from an EMBL/GenBank/DDBJ whole genome shotgun (WGS) entry which is preliminary data.</text>
</comment>
<dbReference type="GO" id="GO:0016020">
    <property type="term" value="C:membrane"/>
    <property type="evidence" value="ECO:0007669"/>
    <property type="project" value="UniProtKB-SubCell"/>
</dbReference>
<keyword evidence="4 5" id="KW-0472">Membrane</keyword>
<feature type="transmembrane region" description="Helical" evidence="5">
    <location>
        <begin position="154"/>
        <end position="174"/>
    </location>
</feature>
<protein>
    <recommendedName>
        <fullName evidence="6">Methylamine utilisation protein MauE domain-containing protein</fullName>
    </recommendedName>
</protein>
<feature type="transmembrane region" description="Helical" evidence="5">
    <location>
        <begin position="124"/>
        <end position="142"/>
    </location>
</feature>
<sequence>MLSRIINTVISWVVGATFILSGIIKLNDPTGTAIKLEEYFEVFSTDFSPFFEHFVPYSMQMSIFLSTLEVCLGLALIIQYRKVFTLWGLFLILLFFGFLTFYSAQFDKVTDCGCFGDAIPLTPWESFFKDLALLVLTGYLLFQKRERSNYQNVTTTSLMLICLSACVGSALYSLQHLPFRDFRPYAVGLNIEKQMSGSVPCEHVYIMEKDGEEVQMKEYPYQDSSYIFVDMKTINEEDCMPKITDYYISDREGNDVTRDTFEGQKLLIIIESVAKAKESEKTLAPLVDLLDKLPKEVEAIVYTADPDHIEAYLNDHSLKVKYYIADGTLLKAMIRSNPGLILLKDAEVIKKWHVNDTPSLPKLEKFLVKEVVK</sequence>
<evidence type="ECO:0000313" key="8">
    <source>
        <dbReference type="Proteomes" id="UP000245535"/>
    </source>
</evidence>